<name>A0A0R3SRH3_HYMDI</name>
<dbReference type="PROSITE" id="PS50935">
    <property type="entry name" value="SSB"/>
    <property type="match status" value="1"/>
</dbReference>
<reference evidence="3 5" key="2">
    <citation type="submission" date="2018-11" db="EMBL/GenBank/DDBJ databases">
        <authorList>
            <consortium name="Pathogen Informatics"/>
        </authorList>
    </citation>
    <scope>NUCLEOTIDE SEQUENCE [LARGE SCALE GENOMIC DNA]</scope>
</reference>
<keyword evidence="1 2" id="KW-0238">DNA-binding</keyword>
<dbReference type="GO" id="GO:0003697">
    <property type="term" value="F:single-stranded DNA binding"/>
    <property type="evidence" value="ECO:0007669"/>
    <property type="project" value="InterPro"/>
</dbReference>
<protein>
    <submittedName>
        <fullName evidence="7">Single-stranded DNA-binding protein, mitochondrial</fullName>
    </submittedName>
</protein>
<organism evidence="7">
    <name type="scientific">Hymenolepis diminuta</name>
    <name type="common">Rat tapeworm</name>
    <dbReference type="NCBI Taxonomy" id="6216"/>
    <lineage>
        <taxon>Eukaryota</taxon>
        <taxon>Metazoa</taxon>
        <taxon>Spiralia</taxon>
        <taxon>Lophotrochozoa</taxon>
        <taxon>Platyhelminthes</taxon>
        <taxon>Cestoda</taxon>
        <taxon>Eucestoda</taxon>
        <taxon>Cyclophyllidea</taxon>
        <taxon>Hymenolepididae</taxon>
        <taxon>Hymenolepis</taxon>
    </lineage>
</organism>
<evidence type="ECO:0000256" key="2">
    <source>
        <dbReference type="PROSITE-ProRule" id="PRU00252"/>
    </source>
</evidence>
<dbReference type="AlphaFoldDB" id="A0A0R3SRH3"/>
<dbReference type="WBParaSite" id="HDID_0000777201-mRNA-1">
    <property type="protein sequence ID" value="HDID_0000777201-mRNA-1"/>
    <property type="gene ID" value="HDID_0000777201"/>
</dbReference>
<dbReference type="InterPro" id="IPR000424">
    <property type="entry name" value="Primosome_PriB/ssb"/>
</dbReference>
<evidence type="ECO:0000313" key="3">
    <source>
        <dbReference type="EMBL" id="VDL60088.1"/>
    </source>
</evidence>
<evidence type="ECO:0000256" key="1">
    <source>
        <dbReference type="ARBA" id="ARBA00023125"/>
    </source>
</evidence>
<evidence type="ECO:0000313" key="4">
    <source>
        <dbReference type="EMBL" id="VUZ53958.1"/>
    </source>
</evidence>
<dbReference type="EMBL" id="CABIJS010000588">
    <property type="protein sequence ID" value="VUZ53958.1"/>
    <property type="molecule type" value="Genomic_DNA"/>
</dbReference>
<reference evidence="7" key="1">
    <citation type="submission" date="2017-02" db="UniProtKB">
        <authorList>
            <consortium name="WormBaseParasite"/>
        </authorList>
    </citation>
    <scope>IDENTIFICATION</scope>
</reference>
<dbReference type="Pfam" id="PF00436">
    <property type="entry name" value="SSB"/>
    <property type="match status" value="1"/>
</dbReference>
<evidence type="ECO:0000313" key="5">
    <source>
        <dbReference type="Proteomes" id="UP000274504"/>
    </source>
</evidence>
<keyword evidence="6" id="KW-1185">Reference proteome</keyword>
<evidence type="ECO:0000313" key="6">
    <source>
        <dbReference type="Proteomes" id="UP000321570"/>
    </source>
</evidence>
<dbReference type="Proteomes" id="UP000274504">
    <property type="component" value="Unassembled WGS sequence"/>
</dbReference>
<dbReference type="EMBL" id="UYSG01010977">
    <property type="protein sequence ID" value="VDL60088.1"/>
    <property type="molecule type" value="Genomic_DNA"/>
</dbReference>
<dbReference type="Gene3D" id="2.40.50.140">
    <property type="entry name" value="Nucleic acid-binding proteins"/>
    <property type="match status" value="1"/>
</dbReference>
<proteinExistence type="predicted"/>
<evidence type="ECO:0000313" key="7">
    <source>
        <dbReference type="WBParaSite" id="HDID_0000777201-mRNA-1"/>
    </source>
</evidence>
<dbReference type="InterPro" id="IPR012340">
    <property type="entry name" value="NA-bd_OB-fold"/>
</dbReference>
<dbReference type="Proteomes" id="UP000321570">
    <property type="component" value="Unassembled WGS sequence"/>
</dbReference>
<sequence length="162" mass="18168">MLKGFLTIASRQPILPVFRFSSNYNAVFSNDINQVTLLGSVASTGVTIDNSSFIATFNLLTRARYRAADRYMMKLVYHRIHVFDRPLVERIRNLSQGDRVYVQGCLSSFRKSTEDWMQCITAQNIILHSDAGKQPLTNAEAVVAAADDLSEGDEVEITMESI</sequence>
<dbReference type="SUPFAM" id="SSF50249">
    <property type="entry name" value="Nucleic acid-binding proteins"/>
    <property type="match status" value="1"/>
</dbReference>
<reference evidence="4 6" key="3">
    <citation type="submission" date="2019-07" db="EMBL/GenBank/DDBJ databases">
        <authorList>
            <person name="Jastrzebski P J."/>
            <person name="Paukszto L."/>
            <person name="Jastrzebski P J."/>
        </authorList>
    </citation>
    <scope>NUCLEOTIDE SEQUENCE [LARGE SCALE GENOMIC DNA]</scope>
    <source>
        <strain evidence="4 6">WMS-il1</strain>
    </source>
</reference>
<gene>
    <name evidence="3" type="ORF">HDID_LOCUS7770</name>
    <name evidence="4" type="ORF">WMSIL1_LOCUS12192</name>
</gene>
<dbReference type="OrthoDB" id="6227818at2759"/>
<accession>A0A0R3SRH3</accession>